<dbReference type="InterPro" id="IPR014352">
    <property type="entry name" value="FERM/acyl-CoA-bd_prot_sf"/>
</dbReference>
<dbReference type="PROSITE" id="PS51228">
    <property type="entry name" value="ACB_2"/>
    <property type="match status" value="1"/>
</dbReference>
<dbReference type="Pfam" id="PF00887">
    <property type="entry name" value="ACBP"/>
    <property type="match status" value="1"/>
</dbReference>
<keyword evidence="8 10" id="KW-0472">Membrane</keyword>
<keyword evidence="7" id="KW-0443">Lipid metabolism</keyword>
<evidence type="ECO:0000256" key="7">
    <source>
        <dbReference type="ARBA" id="ARBA00023098"/>
    </source>
</evidence>
<accession>A0ABQ6M7N4</accession>
<comment type="similarity">
    <text evidence="2">Belongs to the sphingomyelin synthase family.</text>
</comment>
<evidence type="ECO:0000256" key="3">
    <source>
        <dbReference type="ARBA" id="ARBA00022679"/>
    </source>
</evidence>
<evidence type="ECO:0000256" key="2">
    <source>
        <dbReference type="ARBA" id="ARBA00005441"/>
    </source>
</evidence>
<evidence type="ECO:0000313" key="12">
    <source>
        <dbReference type="EMBL" id="GMI21140.1"/>
    </source>
</evidence>
<keyword evidence="3" id="KW-0808">Transferase</keyword>
<feature type="transmembrane region" description="Helical" evidence="10">
    <location>
        <begin position="397"/>
        <end position="415"/>
    </location>
</feature>
<feature type="domain" description="ACB" evidence="11">
    <location>
        <begin position="1"/>
        <end position="91"/>
    </location>
</feature>
<comment type="caution">
    <text evidence="12">The sequence shown here is derived from an EMBL/GenBank/DDBJ whole genome shotgun (WGS) entry which is preliminary data.</text>
</comment>
<dbReference type="InterPro" id="IPR035984">
    <property type="entry name" value="Acyl-CoA-binding_sf"/>
</dbReference>
<keyword evidence="13" id="KW-1185">Reference proteome</keyword>
<evidence type="ECO:0000256" key="4">
    <source>
        <dbReference type="ARBA" id="ARBA00022692"/>
    </source>
</evidence>
<comment type="subcellular location">
    <subcellularLocation>
        <location evidence="1">Membrane</location>
        <topology evidence="1">Multi-pass membrane protein</topology>
    </subcellularLocation>
</comment>
<evidence type="ECO:0000256" key="1">
    <source>
        <dbReference type="ARBA" id="ARBA00004141"/>
    </source>
</evidence>
<evidence type="ECO:0000256" key="8">
    <source>
        <dbReference type="ARBA" id="ARBA00023136"/>
    </source>
</evidence>
<dbReference type="InterPro" id="IPR045221">
    <property type="entry name" value="Sphingomyelin_synth-like"/>
</dbReference>
<proteinExistence type="inferred from homology"/>
<feature type="transmembrane region" description="Helical" evidence="10">
    <location>
        <begin position="273"/>
        <end position="292"/>
    </location>
</feature>
<organism evidence="12 13">
    <name type="scientific">Tetraparma gracilis</name>
    <dbReference type="NCBI Taxonomy" id="2962635"/>
    <lineage>
        <taxon>Eukaryota</taxon>
        <taxon>Sar</taxon>
        <taxon>Stramenopiles</taxon>
        <taxon>Ochrophyta</taxon>
        <taxon>Bolidophyceae</taxon>
        <taxon>Parmales</taxon>
        <taxon>Triparmaceae</taxon>
        <taxon>Tetraparma</taxon>
    </lineage>
</organism>
<evidence type="ECO:0000256" key="9">
    <source>
        <dbReference type="SAM" id="MobiDB-lite"/>
    </source>
</evidence>
<dbReference type="Gene3D" id="1.20.80.10">
    <property type="match status" value="1"/>
</dbReference>
<keyword evidence="6 10" id="KW-1133">Transmembrane helix</keyword>
<feature type="transmembrane region" description="Helical" evidence="10">
    <location>
        <begin position="343"/>
        <end position="361"/>
    </location>
</feature>
<evidence type="ECO:0000256" key="10">
    <source>
        <dbReference type="SAM" id="Phobius"/>
    </source>
</evidence>
<protein>
    <recommendedName>
        <fullName evidence="11">ACB domain-containing protein</fullName>
    </recommendedName>
</protein>
<keyword evidence="5" id="KW-0746">Sphingolipid metabolism</keyword>
<feature type="transmembrane region" description="Helical" evidence="10">
    <location>
        <begin position="373"/>
        <end position="391"/>
    </location>
</feature>
<dbReference type="Proteomes" id="UP001165060">
    <property type="component" value="Unassembled WGS sequence"/>
</dbReference>
<evidence type="ECO:0000313" key="13">
    <source>
        <dbReference type="Proteomes" id="UP001165060"/>
    </source>
</evidence>
<sequence>MPTYTEAVQIARGDKMPSSIPNSTKASIYGLYKVSTVGPTPQGSPPGWLDVAGKLKWDGWVQAGDDGKKTKEAAQEEYIELICSLSNTPNEPAPPVAEEKASPLRRLSRALSKDDKPGRPNLTLPKESAAAAPTPPTSPLQRLSRALSGGDGERSPASGNVVRRNFSGGVENLNNINPQQLLDDLRYLNALSSNLAGYRNPQIKIVGPSWAKGTTTLPDIGHEVIQFWTMRLLGTEYIEWFSLPDHFVDAMGACMVVFIVLHPKRFMILRRLMIIFAALNLLRSFTVIITSLPDASPECAKQFTEKGKGGYKDQGLEEALSKSLKRAFLLVIQPGAHITCGDMVFSGHTCFITLAMNVFMTYCRGLRWDKTCVLIRAVVLLAWACGVVAIVGTKLHYTLDVFLAIFLTCSVWRAYHHAIEFERLKGQYTVLKWLESEVIIDIDADAFERFNKKNM</sequence>
<dbReference type="PANTHER" id="PTHR21290:SF25">
    <property type="entry name" value="SPHINGOMYELIN SYNTHASE-RELATED PROTEIN 1"/>
    <property type="match status" value="1"/>
</dbReference>
<dbReference type="Pfam" id="PF14360">
    <property type="entry name" value="PAP2_C"/>
    <property type="match status" value="1"/>
</dbReference>
<dbReference type="EMBL" id="BRYB01002528">
    <property type="protein sequence ID" value="GMI21140.1"/>
    <property type="molecule type" value="Genomic_DNA"/>
</dbReference>
<dbReference type="InterPro" id="IPR025749">
    <property type="entry name" value="Sphingomyelin_synth-like_dom"/>
</dbReference>
<dbReference type="InterPro" id="IPR000582">
    <property type="entry name" value="Acyl-CoA-binding_protein"/>
</dbReference>
<evidence type="ECO:0000259" key="11">
    <source>
        <dbReference type="PROSITE" id="PS51228"/>
    </source>
</evidence>
<feature type="region of interest" description="Disordered" evidence="9">
    <location>
        <begin position="86"/>
        <end position="163"/>
    </location>
</feature>
<feature type="transmembrane region" description="Helical" evidence="10">
    <location>
        <begin position="240"/>
        <end position="261"/>
    </location>
</feature>
<reference evidence="12 13" key="1">
    <citation type="journal article" date="2023" name="Commun. Biol.">
        <title>Genome analysis of Parmales, the sister group of diatoms, reveals the evolutionary specialization of diatoms from phago-mixotrophs to photoautotrophs.</title>
        <authorList>
            <person name="Ban H."/>
            <person name="Sato S."/>
            <person name="Yoshikawa S."/>
            <person name="Yamada K."/>
            <person name="Nakamura Y."/>
            <person name="Ichinomiya M."/>
            <person name="Sato N."/>
            <person name="Blanc-Mathieu R."/>
            <person name="Endo H."/>
            <person name="Kuwata A."/>
            <person name="Ogata H."/>
        </authorList>
    </citation>
    <scope>NUCLEOTIDE SEQUENCE [LARGE SCALE GENOMIC DNA]</scope>
</reference>
<gene>
    <name evidence="12" type="ORF">TeGR_g7654</name>
</gene>
<keyword evidence="4 10" id="KW-0812">Transmembrane</keyword>
<evidence type="ECO:0000256" key="6">
    <source>
        <dbReference type="ARBA" id="ARBA00022989"/>
    </source>
</evidence>
<evidence type="ECO:0000256" key="5">
    <source>
        <dbReference type="ARBA" id="ARBA00022919"/>
    </source>
</evidence>
<dbReference type="PANTHER" id="PTHR21290">
    <property type="entry name" value="SPHINGOMYELIN SYNTHETASE"/>
    <property type="match status" value="1"/>
</dbReference>
<name>A0ABQ6M7N4_9STRA</name>
<dbReference type="SUPFAM" id="SSF47027">
    <property type="entry name" value="Acyl-CoA binding protein"/>
    <property type="match status" value="1"/>
</dbReference>